<evidence type="ECO:0000313" key="2">
    <source>
        <dbReference type="EMBL" id="KRK09905.1"/>
    </source>
</evidence>
<dbReference type="AlphaFoldDB" id="A0A0R1EQA2"/>
<protein>
    <submittedName>
        <fullName evidence="2">Uncharacterized protein</fullName>
    </submittedName>
</protein>
<keyword evidence="1" id="KW-0472">Membrane</keyword>
<dbReference type="EMBL" id="AZCT01000027">
    <property type="protein sequence ID" value="KRK09905.1"/>
    <property type="molecule type" value="Genomic_DNA"/>
</dbReference>
<proteinExistence type="predicted"/>
<keyword evidence="1" id="KW-0812">Transmembrane</keyword>
<feature type="transmembrane region" description="Helical" evidence="1">
    <location>
        <begin position="21"/>
        <end position="41"/>
    </location>
</feature>
<evidence type="ECO:0000256" key="1">
    <source>
        <dbReference type="SAM" id="Phobius"/>
    </source>
</evidence>
<evidence type="ECO:0000313" key="3">
    <source>
        <dbReference type="Proteomes" id="UP000051984"/>
    </source>
</evidence>
<dbReference type="Proteomes" id="UP000051984">
    <property type="component" value="Unassembled WGS sequence"/>
</dbReference>
<feature type="transmembrane region" description="Helical" evidence="1">
    <location>
        <begin position="47"/>
        <end position="65"/>
    </location>
</feature>
<dbReference type="RefSeq" id="WP_010493201.1">
    <property type="nucleotide sequence ID" value="NZ_AZCT01000027.1"/>
</dbReference>
<dbReference type="PATRIC" id="fig|1423816.3.peg.2055"/>
<comment type="caution">
    <text evidence="2">The sequence shown here is derived from an EMBL/GenBank/DDBJ whole genome shotgun (WGS) entry which is preliminary data.</text>
</comment>
<reference evidence="2 3" key="1">
    <citation type="journal article" date="2015" name="Genome Announc.">
        <title>Expanding the biotechnology potential of lactobacilli through comparative genomics of 213 strains and associated genera.</title>
        <authorList>
            <person name="Sun Z."/>
            <person name="Harris H.M."/>
            <person name="McCann A."/>
            <person name="Guo C."/>
            <person name="Argimon S."/>
            <person name="Zhang W."/>
            <person name="Yang X."/>
            <person name="Jeffery I.B."/>
            <person name="Cooney J.C."/>
            <person name="Kagawa T.F."/>
            <person name="Liu W."/>
            <person name="Song Y."/>
            <person name="Salvetti E."/>
            <person name="Wrobel A."/>
            <person name="Rasinkangas P."/>
            <person name="Parkhill J."/>
            <person name="Rea M.C."/>
            <person name="O'Sullivan O."/>
            <person name="Ritari J."/>
            <person name="Douillard F.P."/>
            <person name="Paul Ross R."/>
            <person name="Yang R."/>
            <person name="Briner A.E."/>
            <person name="Felis G.E."/>
            <person name="de Vos W.M."/>
            <person name="Barrangou R."/>
            <person name="Klaenhammer T.R."/>
            <person name="Caufield P.W."/>
            <person name="Cui Y."/>
            <person name="Zhang H."/>
            <person name="O'Toole P.W."/>
        </authorList>
    </citation>
    <scope>NUCLEOTIDE SEQUENCE [LARGE SCALE GENOMIC DNA]</scope>
    <source>
        <strain evidence="2 3">DSM 20178</strain>
    </source>
</reference>
<accession>A0A0R1EQA2</accession>
<gene>
    <name evidence="2" type="ORF">FD51_GL001976</name>
</gene>
<keyword evidence="1" id="KW-1133">Transmembrane helix</keyword>
<organism evidence="2 3">
    <name type="scientific">Lacticaseibacillus zeae DSM 20178 = KCTC 3804</name>
    <dbReference type="NCBI Taxonomy" id="1423816"/>
    <lineage>
        <taxon>Bacteria</taxon>
        <taxon>Bacillati</taxon>
        <taxon>Bacillota</taxon>
        <taxon>Bacilli</taxon>
        <taxon>Lactobacillales</taxon>
        <taxon>Lactobacillaceae</taxon>
        <taxon>Lacticaseibacillus</taxon>
    </lineage>
</organism>
<sequence length="111" mass="12567">MAHKVIYSRRLIVKGQYNKLLTIRDVFIAGAVSGVTFIVLIVTTPMAVALFGLILMFVLTAALRIQSGVPQKNNLQVMKQLLLRKRVIYHAIDDPIRQLLFKRGEHRGNKV</sequence>
<name>A0A0R1EQA2_LACZE</name>